<name>A0A085NJW4_9BILA</name>
<reference evidence="11 12" key="1">
    <citation type="journal article" date="2014" name="Nat. Genet.">
        <title>Genome and transcriptome of the porcine whipworm Trichuris suis.</title>
        <authorList>
            <person name="Jex A.R."/>
            <person name="Nejsum P."/>
            <person name="Schwarz E.M."/>
            <person name="Hu L."/>
            <person name="Young N.D."/>
            <person name="Hall R.S."/>
            <person name="Korhonen P.K."/>
            <person name="Liao S."/>
            <person name="Thamsborg S."/>
            <person name="Xia J."/>
            <person name="Xu P."/>
            <person name="Wang S."/>
            <person name="Scheerlinck J.P."/>
            <person name="Hofmann A."/>
            <person name="Sternberg P.W."/>
            <person name="Wang J."/>
            <person name="Gasser R.B."/>
        </authorList>
    </citation>
    <scope>NUCLEOTIDE SEQUENCE [LARGE SCALE GENOMIC DNA]</scope>
    <source>
        <strain evidence="11">DCEP-RM93F</strain>
        <strain evidence="10">DCEP-RM93M</strain>
    </source>
</reference>
<dbReference type="GO" id="GO:0045259">
    <property type="term" value="C:proton-transporting ATP synthase complex"/>
    <property type="evidence" value="ECO:0007669"/>
    <property type="project" value="UniProtKB-KW"/>
</dbReference>
<comment type="subunit">
    <text evidence="9">F-type ATPases have 2 components, CF(1) - the catalytic core - and CF(0) - the membrane proton channel. CF(1) and CF(0) have multiple subunits.</text>
</comment>
<keyword evidence="2 9" id="KW-0813">Transport</keyword>
<dbReference type="GO" id="GO:0005743">
    <property type="term" value="C:mitochondrial inner membrane"/>
    <property type="evidence" value="ECO:0007669"/>
    <property type="project" value="UniProtKB-SubCell"/>
</dbReference>
<keyword evidence="12" id="KW-1185">Reference proteome</keyword>
<evidence type="ECO:0000256" key="3">
    <source>
        <dbReference type="ARBA" id="ARBA00022547"/>
    </source>
</evidence>
<dbReference type="PANTHER" id="PTHR12733:SF3">
    <property type="entry name" value="ATP SYNTHASE F(0) COMPLEX SUBUNIT B1, MITOCHONDRIAL"/>
    <property type="match status" value="1"/>
</dbReference>
<evidence type="ECO:0000256" key="2">
    <source>
        <dbReference type="ARBA" id="ARBA00022448"/>
    </source>
</evidence>
<protein>
    <recommendedName>
        <fullName evidence="9">ATP synthase subunit b</fullName>
    </recommendedName>
</protein>
<keyword evidence="8 9" id="KW-0472">Membrane</keyword>
<evidence type="ECO:0000256" key="6">
    <source>
        <dbReference type="ARBA" id="ARBA00023065"/>
    </source>
</evidence>
<sequence length="288" mass="33283">MMSKVALKTLRMTPFWLIRQSCGISTSCCMRGATWVPETPLQEMPKDFKENPERDIVNFPHPVRKMFPPKTRLGFIPDSWFNAFYDITGVTGPYLLTGGLALFIVQKELLGASHEMTILVTRLALIVFLARKFGHYFARFFEAGLADEEIFKRTIVEKRQSLLRESIDDCKMKIDAYKAIVPMIYDAKRENLALQLEADYRHRLAFAHAEVKKRLDYMAEVVAVKRKYQARNMVDWIVKEVVLMIEHIKIVRSAIQVVKAITPELERATLQQCIQRLQELSGRPGFNV</sequence>
<gene>
    <name evidence="10" type="ORF">M513_11783</name>
    <name evidence="11" type="ORF">M514_11783</name>
</gene>
<comment type="subcellular location">
    <subcellularLocation>
        <location evidence="9">Mitochondrion</location>
    </subcellularLocation>
    <subcellularLocation>
        <location evidence="9">Mitochondrion inner membrane</location>
    </subcellularLocation>
</comment>
<dbReference type="AlphaFoldDB" id="A0A085NJW4"/>
<evidence type="ECO:0000256" key="7">
    <source>
        <dbReference type="ARBA" id="ARBA00023128"/>
    </source>
</evidence>
<dbReference type="InterPro" id="IPR008688">
    <property type="entry name" value="ATP_synth_Bsub_B/MI25"/>
</dbReference>
<dbReference type="EMBL" id="KL367493">
    <property type="protein sequence ID" value="KFD69760.1"/>
    <property type="molecule type" value="Genomic_DNA"/>
</dbReference>
<dbReference type="Gene3D" id="1.20.5.2210">
    <property type="match status" value="1"/>
</dbReference>
<dbReference type="Proteomes" id="UP000030758">
    <property type="component" value="Unassembled WGS sequence"/>
</dbReference>
<keyword evidence="7 9" id="KW-0496">Mitochondrion</keyword>
<evidence type="ECO:0000313" key="11">
    <source>
        <dbReference type="EMBL" id="KFD69760.1"/>
    </source>
</evidence>
<dbReference type="Pfam" id="PF05405">
    <property type="entry name" value="Mt_ATP-synt_B"/>
    <property type="match status" value="1"/>
</dbReference>
<keyword evidence="4 9" id="KW-0375">Hydrogen ion transport</keyword>
<dbReference type="InterPro" id="IPR013837">
    <property type="entry name" value="ATP_synth_F0_suB"/>
</dbReference>
<dbReference type="PANTHER" id="PTHR12733">
    <property type="entry name" value="MITOCHONDRIAL ATP SYNTHASE B CHAIN"/>
    <property type="match status" value="1"/>
</dbReference>
<evidence type="ECO:0000313" key="10">
    <source>
        <dbReference type="EMBL" id="KFD47325.1"/>
    </source>
</evidence>
<dbReference type="EMBL" id="KL363331">
    <property type="protein sequence ID" value="KFD47325.1"/>
    <property type="molecule type" value="Genomic_DNA"/>
</dbReference>
<accession>A0A085NJW4</accession>
<evidence type="ECO:0000256" key="4">
    <source>
        <dbReference type="ARBA" id="ARBA00022781"/>
    </source>
</evidence>
<evidence type="ECO:0000256" key="5">
    <source>
        <dbReference type="ARBA" id="ARBA00022792"/>
    </source>
</evidence>
<organism evidence="11">
    <name type="scientific">Trichuris suis</name>
    <name type="common">pig whipworm</name>
    <dbReference type="NCBI Taxonomy" id="68888"/>
    <lineage>
        <taxon>Eukaryota</taxon>
        <taxon>Metazoa</taxon>
        <taxon>Ecdysozoa</taxon>
        <taxon>Nematoda</taxon>
        <taxon>Enoplea</taxon>
        <taxon>Dorylaimia</taxon>
        <taxon>Trichinellida</taxon>
        <taxon>Trichuridae</taxon>
        <taxon>Trichuris</taxon>
    </lineage>
</organism>
<evidence type="ECO:0000256" key="9">
    <source>
        <dbReference type="RuleBase" id="RU368017"/>
    </source>
</evidence>
<proteinExistence type="inferred from homology"/>
<evidence type="ECO:0000313" key="12">
    <source>
        <dbReference type="Proteomes" id="UP000030764"/>
    </source>
</evidence>
<evidence type="ECO:0000256" key="8">
    <source>
        <dbReference type="ARBA" id="ARBA00023136"/>
    </source>
</evidence>
<dbReference type="SUPFAM" id="SSF161060">
    <property type="entry name" value="ATP synthase B chain-like"/>
    <property type="match status" value="1"/>
</dbReference>
<keyword evidence="6 9" id="KW-0406">Ion transport</keyword>
<comment type="similarity">
    <text evidence="1 9">Belongs to the eukaryotic ATPase B chain family.</text>
</comment>
<dbReference type="GO" id="GO:0046933">
    <property type="term" value="F:proton-transporting ATP synthase activity, rotational mechanism"/>
    <property type="evidence" value="ECO:0007669"/>
    <property type="project" value="TreeGrafter"/>
</dbReference>
<dbReference type="Proteomes" id="UP000030764">
    <property type="component" value="Unassembled WGS sequence"/>
</dbReference>
<keyword evidence="3 9" id="KW-0138">CF(0)</keyword>
<keyword evidence="5 9" id="KW-0999">Mitochondrion inner membrane</keyword>
<evidence type="ECO:0000256" key="1">
    <source>
        <dbReference type="ARBA" id="ARBA00007479"/>
    </source>
</evidence>
<comment type="function">
    <text evidence="9">Subunit b, of the mitochondrial membrane ATP synthase complex (F(1)F(0) ATP synthase or Complex V) that produces ATP from ADP in the presence of a proton gradient across the membrane which is generated by electron transport complexes of the respiratory chain. ATP synthase complex consist of a soluble F(1) head domain - the catalytic core - and a membrane F(1) domain - the membrane proton channel. These two domains are linked by a central stalk rotating inside the F(1) region and a stationary peripheral stalk. During catalysis, ATP synthesis in the catalytic domain of F(1) is coupled via a rotary mechanism of the central stalk subunits to proton translocation. In vivo, can only synthesize ATP although its ATP hydrolase activity can be activated artificially in vitro. Part of the complex F(0) domain. Part of the complex F(0) domain and the peripheric stalk, which acts as a stator to hold the catalytic alpha(3)beta(3) subcomplex and subunit a/ATP6 static relative to the rotary elements.</text>
</comment>